<dbReference type="EMBL" id="CAJPVJ010023574">
    <property type="protein sequence ID" value="CAG2178547.1"/>
    <property type="molecule type" value="Genomic_DNA"/>
</dbReference>
<dbReference type="EMBL" id="OC938399">
    <property type="protein sequence ID" value="CAD7661411.1"/>
    <property type="molecule type" value="Genomic_DNA"/>
</dbReference>
<dbReference type="InterPro" id="IPR004843">
    <property type="entry name" value="Calcineurin-like_PHP"/>
</dbReference>
<keyword evidence="5" id="KW-1185">Reference proteome</keyword>
<evidence type="ECO:0000256" key="1">
    <source>
        <dbReference type="RuleBase" id="RU004273"/>
    </source>
</evidence>
<feature type="non-terminal residue" evidence="4">
    <location>
        <position position="640"/>
    </location>
</feature>
<feature type="region of interest" description="Disordered" evidence="2">
    <location>
        <begin position="587"/>
        <end position="620"/>
    </location>
</feature>
<reference evidence="4" key="1">
    <citation type="submission" date="2020-11" db="EMBL/GenBank/DDBJ databases">
        <authorList>
            <person name="Tran Van P."/>
        </authorList>
    </citation>
    <scope>NUCLEOTIDE SEQUENCE</scope>
</reference>
<dbReference type="Pfam" id="PF00149">
    <property type="entry name" value="Metallophos"/>
    <property type="match status" value="1"/>
</dbReference>
<protein>
    <recommendedName>
        <fullName evidence="1">Serine/threonine-protein phosphatase</fullName>
        <ecNumber evidence="1">3.1.3.16</ecNumber>
    </recommendedName>
</protein>
<dbReference type="AlphaFoldDB" id="A0A7R9QXJ0"/>
<dbReference type="SMART" id="SM00156">
    <property type="entry name" value="PP2Ac"/>
    <property type="match status" value="1"/>
</dbReference>
<dbReference type="PANTHER" id="PTHR11668">
    <property type="entry name" value="SERINE/THREONINE PROTEIN PHOSPHATASE"/>
    <property type="match status" value="1"/>
</dbReference>
<dbReference type="EC" id="3.1.3.16" evidence="1"/>
<dbReference type="SUPFAM" id="SSF56300">
    <property type="entry name" value="Metallo-dependent phosphatases"/>
    <property type="match status" value="1"/>
</dbReference>
<proteinExistence type="inferred from homology"/>
<dbReference type="SUPFAM" id="SSF47473">
    <property type="entry name" value="EF-hand"/>
    <property type="match status" value="1"/>
</dbReference>
<feature type="domain" description="Serine/threonine specific protein phosphatases" evidence="3">
    <location>
        <begin position="484"/>
        <end position="489"/>
    </location>
</feature>
<dbReference type="GO" id="GO:0005634">
    <property type="term" value="C:nucleus"/>
    <property type="evidence" value="ECO:0007669"/>
    <property type="project" value="TreeGrafter"/>
</dbReference>
<comment type="catalytic activity">
    <reaction evidence="1">
        <text>O-phospho-L-threonyl-[protein] + H2O = L-threonyl-[protein] + phosphate</text>
        <dbReference type="Rhea" id="RHEA:47004"/>
        <dbReference type="Rhea" id="RHEA-COMP:11060"/>
        <dbReference type="Rhea" id="RHEA-COMP:11605"/>
        <dbReference type="ChEBI" id="CHEBI:15377"/>
        <dbReference type="ChEBI" id="CHEBI:30013"/>
        <dbReference type="ChEBI" id="CHEBI:43474"/>
        <dbReference type="ChEBI" id="CHEBI:61977"/>
        <dbReference type="EC" id="3.1.3.16"/>
    </reaction>
</comment>
<dbReference type="Gene3D" id="1.10.238.10">
    <property type="entry name" value="EF-hand"/>
    <property type="match status" value="1"/>
</dbReference>
<comment type="similarity">
    <text evidence="1">Belongs to the PPP phosphatase family.</text>
</comment>
<evidence type="ECO:0000313" key="5">
    <source>
        <dbReference type="Proteomes" id="UP000728032"/>
    </source>
</evidence>
<dbReference type="InterPro" id="IPR050341">
    <property type="entry name" value="PP1_catalytic_subunit"/>
</dbReference>
<dbReference type="PRINTS" id="PR00114">
    <property type="entry name" value="STPHPHTASE"/>
</dbReference>
<gene>
    <name evidence="4" type="ORF">ONB1V03_LOCUS17972</name>
</gene>
<keyword evidence="1" id="KW-0378">Hydrolase</keyword>
<feature type="compositionally biased region" description="Low complexity" evidence="2">
    <location>
        <begin position="596"/>
        <end position="617"/>
    </location>
</feature>
<accession>A0A7R9QXJ0</accession>
<dbReference type="Gene3D" id="3.60.21.10">
    <property type="match status" value="1"/>
</dbReference>
<organism evidence="4">
    <name type="scientific">Oppiella nova</name>
    <dbReference type="NCBI Taxonomy" id="334625"/>
    <lineage>
        <taxon>Eukaryota</taxon>
        <taxon>Metazoa</taxon>
        <taxon>Ecdysozoa</taxon>
        <taxon>Arthropoda</taxon>
        <taxon>Chelicerata</taxon>
        <taxon>Arachnida</taxon>
        <taxon>Acari</taxon>
        <taxon>Acariformes</taxon>
        <taxon>Sarcoptiformes</taxon>
        <taxon>Oribatida</taxon>
        <taxon>Brachypylina</taxon>
        <taxon>Oppioidea</taxon>
        <taxon>Oppiidae</taxon>
        <taxon>Oppiella</taxon>
    </lineage>
</organism>
<evidence type="ECO:0000313" key="4">
    <source>
        <dbReference type="EMBL" id="CAD7661411.1"/>
    </source>
</evidence>
<dbReference type="InterPro" id="IPR006186">
    <property type="entry name" value="Ser/Thr-sp_prot-phosphatase"/>
</dbReference>
<evidence type="ECO:0000256" key="2">
    <source>
        <dbReference type="SAM" id="MobiDB-lite"/>
    </source>
</evidence>
<dbReference type="PANTHER" id="PTHR11668:SF496">
    <property type="entry name" value="SERINE_THREONINE-PROTEIN PHOSPHATASE"/>
    <property type="match status" value="1"/>
</dbReference>
<dbReference type="GO" id="GO:0004722">
    <property type="term" value="F:protein serine/threonine phosphatase activity"/>
    <property type="evidence" value="ECO:0007669"/>
    <property type="project" value="UniProtKB-EC"/>
</dbReference>
<dbReference type="Proteomes" id="UP000728032">
    <property type="component" value="Unassembled WGS sequence"/>
</dbReference>
<dbReference type="InterPro" id="IPR011992">
    <property type="entry name" value="EF-hand-dom_pair"/>
</dbReference>
<dbReference type="InterPro" id="IPR029052">
    <property type="entry name" value="Metallo-depent_PP-like"/>
</dbReference>
<dbReference type="PROSITE" id="PS00125">
    <property type="entry name" value="SER_THR_PHOSPHATASE"/>
    <property type="match status" value="1"/>
</dbReference>
<dbReference type="GO" id="GO:0005737">
    <property type="term" value="C:cytoplasm"/>
    <property type="evidence" value="ECO:0007669"/>
    <property type="project" value="TreeGrafter"/>
</dbReference>
<dbReference type="OrthoDB" id="256429at2759"/>
<name>A0A7R9QXJ0_9ACAR</name>
<evidence type="ECO:0000259" key="3">
    <source>
        <dbReference type="PROSITE" id="PS00125"/>
    </source>
</evidence>
<sequence>MFVDAILNKRLQSVDNYSEFCLKDVMRYAPKEEVKTYQEELVKSADYKEREIAQLYGQFAQHSFPSQYMTAHSFVEYLTKAGLPATDAPLVIDPWSLFRAFTQCKPFMTFHEFLFGLCALEARVVHGGHTGELRATFMYYYYVKLEDKDLGMDSEAISRVVQDVKRSVGQTLEGTALEEEVRRTYQAIGLEMSQKITSKVFVKSIGDKKLTAIGLEMSQKITSKVFVKSIGDKKLRGTAKLLRSSASPLEQLRLKPVYEMIALQKQTPEAMAQQSDGTAGPSIPGTCMRCRQKKYTLAAHSVKLSRDGLVVDPHENRNQSDVQRMGKSLRRMSDQCFVGSTTANVLLDILRAYGKSAAVSGQGVSGGGQAGAGTRGQIVDWGQRNERQGLVERIDRLLSQAELVFKGESRVVRVSSPVYVLGDIHGNLHDIMVYERSLWKMGPTCLGQSFLFLGDYVDRGEHSVECILYLLCHKVLCPQKYWLLRGNHELRSVNQSFTFRNECLEKFGESVGQKLWEKFNTVFDWMPICAVIDESIYCAHGGIPTGATTIDELYAIPVPLKEAEGESPIAWQILWNDPITNQEFRDYQQSMPPEPSASNQTSVSSTTTSPSGATAASNVTGFLPNTKRGTAFYFSEQALN</sequence>